<dbReference type="SMART" id="SM00112">
    <property type="entry name" value="CA"/>
    <property type="match status" value="7"/>
</dbReference>
<dbReference type="InterPro" id="IPR050174">
    <property type="entry name" value="Protocadherin/Cadherin-CA"/>
</dbReference>
<dbReference type="Pfam" id="PF08266">
    <property type="entry name" value="Cadherin_2"/>
    <property type="match status" value="1"/>
</dbReference>
<dbReference type="AlphaFoldDB" id="R7URN3"/>
<feature type="transmembrane region" description="Helical" evidence="13">
    <location>
        <begin position="803"/>
        <end position="827"/>
    </location>
</feature>
<dbReference type="EMBL" id="KB298735">
    <property type="protein sequence ID" value="ELU08813.1"/>
    <property type="molecule type" value="Genomic_DNA"/>
</dbReference>
<dbReference type="Gene3D" id="2.60.40.60">
    <property type="entry name" value="Cadherins"/>
    <property type="match status" value="7"/>
</dbReference>
<keyword evidence="8 13" id="KW-1133">Transmembrane helix</keyword>
<proteinExistence type="predicted"/>
<dbReference type="Proteomes" id="UP000014760">
    <property type="component" value="Unassembled WGS sequence"/>
</dbReference>
<evidence type="ECO:0000259" key="14">
    <source>
        <dbReference type="PROSITE" id="PS50268"/>
    </source>
</evidence>
<evidence type="ECO:0000256" key="3">
    <source>
        <dbReference type="ARBA" id="ARBA00022692"/>
    </source>
</evidence>
<keyword evidence="6 11" id="KW-0106">Calcium</keyword>
<keyword evidence="2" id="KW-1003">Cell membrane</keyword>
<evidence type="ECO:0000256" key="8">
    <source>
        <dbReference type="ARBA" id="ARBA00022989"/>
    </source>
</evidence>
<feature type="domain" description="Cadherin" evidence="14">
    <location>
        <begin position="704"/>
        <end position="797"/>
    </location>
</feature>
<dbReference type="PANTHER" id="PTHR24028:SF146">
    <property type="entry name" value="CADHERIN 96CB, ISOFORM D-RELATED"/>
    <property type="match status" value="1"/>
</dbReference>
<feature type="domain" description="Cadherin" evidence="14">
    <location>
        <begin position="34"/>
        <end position="143"/>
    </location>
</feature>
<keyword evidence="5" id="KW-0677">Repeat</keyword>
<dbReference type="PRINTS" id="PR00205">
    <property type="entry name" value="CADHERIN"/>
</dbReference>
<dbReference type="Pfam" id="PF00028">
    <property type="entry name" value="Cadherin"/>
    <property type="match status" value="6"/>
</dbReference>
<evidence type="ECO:0000313" key="17">
    <source>
        <dbReference type="Proteomes" id="UP000014760"/>
    </source>
</evidence>
<evidence type="ECO:0000256" key="5">
    <source>
        <dbReference type="ARBA" id="ARBA00022737"/>
    </source>
</evidence>
<feature type="region of interest" description="Disordered" evidence="12">
    <location>
        <begin position="911"/>
        <end position="1015"/>
    </location>
</feature>
<dbReference type="PANTHER" id="PTHR24028">
    <property type="entry name" value="CADHERIN-87A"/>
    <property type="match status" value="1"/>
</dbReference>
<dbReference type="FunFam" id="2.60.40.60:FF:000020">
    <property type="entry name" value="Dachsous cadherin-related 1b"/>
    <property type="match status" value="2"/>
</dbReference>
<dbReference type="OrthoDB" id="6252479at2759"/>
<dbReference type="PROSITE" id="PS50268">
    <property type="entry name" value="CADHERIN_2"/>
    <property type="match status" value="7"/>
</dbReference>
<dbReference type="CDD" id="cd11304">
    <property type="entry name" value="Cadherin_repeat"/>
    <property type="match status" value="7"/>
</dbReference>
<dbReference type="InterPro" id="IPR015919">
    <property type="entry name" value="Cadherin-like_sf"/>
</dbReference>
<keyword evidence="7" id="KW-0130">Cell adhesion</keyword>
<comment type="subcellular location">
    <subcellularLocation>
        <location evidence="1">Cell membrane</location>
        <topology evidence="1">Single-pass type I membrane protein</topology>
    </subcellularLocation>
</comment>
<dbReference type="InterPro" id="IPR013164">
    <property type="entry name" value="Cadherin_N"/>
</dbReference>
<gene>
    <name evidence="15" type="ORF">CAPTEDRAFT_226075</name>
</gene>
<dbReference type="GO" id="GO:0007156">
    <property type="term" value="P:homophilic cell adhesion via plasma membrane adhesion molecules"/>
    <property type="evidence" value="ECO:0007669"/>
    <property type="project" value="InterPro"/>
</dbReference>
<evidence type="ECO:0000256" key="4">
    <source>
        <dbReference type="ARBA" id="ARBA00022729"/>
    </source>
</evidence>
<keyword evidence="3 13" id="KW-0812">Transmembrane</keyword>
<reference evidence="17" key="1">
    <citation type="submission" date="2012-12" db="EMBL/GenBank/DDBJ databases">
        <authorList>
            <person name="Hellsten U."/>
            <person name="Grimwood J."/>
            <person name="Chapman J.A."/>
            <person name="Shapiro H."/>
            <person name="Aerts A."/>
            <person name="Otillar R.P."/>
            <person name="Terry A.Y."/>
            <person name="Boore J.L."/>
            <person name="Simakov O."/>
            <person name="Marletaz F."/>
            <person name="Cho S.-J."/>
            <person name="Edsinger-Gonzales E."/>
            <person name="Havlak P."/>
            <person name="Kuo D.-H."/>
            <person name="Larsson T."/>
            <person name="Lv J."/>
            <person name="Arendt D."/>
            <person name="Savage R."/>
            <person name="Osoegawa K."/>
            <person name="de Jong P."/>
            <person name="Lindberg D.R."/>
            <person name="Seaver E.C."/>
            <person name="Weisblat D.A."/>
            <person name="Putnam N.H."/>
            <person name="Grigoriev I.V."/>
            <person name="Rokhsar D.S."/>
        </authorList>
    </citation>
    <scope>NUCLEOTIDE SEQUENCE</scope>
    <source>
        <strain evidence="17">I ESC-2004</strain>
    </source>
</reference>
<reference evidence="16" key="3">
    <citation type="submission" date="2015-06" db="UniProtKB">
        <authorList>
            <consortium name="EnsemblMetazoa"/>
        </authorList>
    </citation>
    <scope>IDENTIFICATION</scope>
</reference>
<evidence type="ECO:0000256" key="11">
    <source>
        <dbReference type="PROSITE-ProRule" id="PRU00043"/>
    </source>
</evidence>
<dbReference type="FunFam" id="2.60.40.60:FF:000002">
    <property type="entry name" value="Protocadherin alpha 2"/>
    <property type="match status" value="1"/>
</dbReference>
<feature type="transmembrane region" description="Helical" evidence="13">
    <location>
        <begin position="12"/>
        <end position="31"/>
    </location>
</feature>
<feature type="compositionally biased region" description="Basic and acidic residues" evidence="12">
    <location>
        <begin position="927"/>
        <end position="937"/>
    </location>
</feature>
<feature type="domain" description="Cadherin" evidence="14">
    <location>
        <begin position="375"/>
        <end position="476"/>
    </location>
</feature>
<keyword evidence="10" id="KW-0325">Glycoprotein</keyword>
<accession>R7URN3</accession>
<dbReference type="EMBL" id="AMQN01006610">
    <property type="status" value="NOT_ANNOTATED_CDS"/>
    <property type="molecule type" value="Genomic_DNA"/>
</dbReference>
<evidence type="ECO:0000313" key="16">
    <source>
        <dbReference type="EnsemblMetazoa" id="CapteP226075"/>
    </source>
</evidence>
<sequence>MATKHTIKRNVMLYPAVMEVILVLLLQIFVLTRASNKISYSLYEEAPAYTYVGNVPQASGLNSSTGLQFSILSTSNPDSEYFIIDELEGILRTRQKVDREVICPKEVTCQLKVDVAAKSPPDVFEVVKIIVDILDENDNAPQFSETHITRSIPENTQPGRSFSIPLALDLDSPKFGVVEYREVSGSTAFLIKVTEDGTGKPEGLYIVLKQELDREDRDLYQMTIAALDGGVPARTGTLALTISVQDVNDHPPQFTQPLFTAEVEENAASGEVVTSVAAVDEDEGENGVIVYSFDAKTVQDYGGVFSIDSQTGLVTVTGELDREDREMYELLVTAQDKQGVWLPSEAKVRVTVLDQNDNAPLVTIHVETMGPDGQIQIYEDEPAGSYIAYISVKDPDSGRNSFFSCALENPDFQLDVVNESPSEAEYTLVTSRSLDREVIAQYAMKVVCADQGDPVRTSSTDIVVNVLDVNDNLPFFSQPFYSADVAENLPRGTEVAVVTASDPDATDNGRLKYSFAKYNMYFSIDAGTGRISTKMPLDHEQIQNYTLVVIAEDHGSPPANSTVKVIVNIVDLNDEAPVFTLSKYTMGINELAEFGSKIGQVAARDPDSVSTGEPVYTLVGPADIHQVFSVSQNSGEIFTKTALDRETTPGYSFIVKASDAEDPSLSSTATVSIYLIDANDNAPVIDFPSTENNTIHMANTDFIGQEVTRIRAHDIDASPSNQVAYYLTGTEDSLTYFSLNEGTGQILTRHSLKDIVFKSFRLNILIRDSGSPPKTVSTQIYIMVNSTLSDSYSRPSSLTSSNMAIVIAVVTISAVLIILLIVAIVVVKRNDDKLTKSTYIRKMFAGQVLDNGDNAGIVEDGCMQTQMDFTQDVSLEDEEDNKQIRQISVESSVPGLKDTATWQQFYGDKGKMHEADRDSGVSGADSDSGRCSEEVDSSRPSFNTSMEQDATPPRPPSRQRDRNQSAWHKQPPAPPMFDEIPRRSARDMPRSRREVPPTDACTSLPPKVPPKNRSLIHELNASHLHVSSKEMSSSYV</sequence>
<evidence type="ECO:0000256" key="1">
    <source>
        <dbReference type="ARBA" id="ARBA00004251"/>
    </source>
</evidence>
<evidence type="ECO:0000256" key="13">
    <source>
        <dbReference type="SAM" id="Phobius"/>
    </source>
</evidence>
<feature type="domain" description="Cadherin" evidence="14">
    <location>
        <begin position="144"/>
        <end position="254"/>
    </location>
</feature>
<keyword evidence="4" id="KW-0732">Signal</keyword>
<dbReference type="HOGENOM" id="CLU_006480_5_1_1"/>
<evidence type="ECO:0000256" key="9">
    <source>
        <dbReference type="ARBA" id="ARBA00023136"/>
    </source>
</evidence>
<feature type="domain" description="Cadherin" evidence="14">
    <location>
        <begin position="477"/>
        <end position="579"/>
    </location>
</feature>
<feature type="compositionally biased region" description="Basic and acidic residues" evidence="12">
    <location>
        <begin position="979"/>
        <end position="996"/>
    </location>
</feature>
<evidence type="ECO:0000256" key="12">
    <source>
        <dbReference type="SAM" id="MobiDB-lite"/>
    </source>
</evidence>
<organism evidence="15">
    <name type="scientific">Capitella teleta</name>
    <name type="common">Polychaete worm</name>
    <dbReference type="NCBI Taxonomy" id="283909"/>
    <lineage>
        <taxon>Eukaryota</taxon>
        <taxon>Metazoa</taxon>
        <taxon>Spiralia</taxon>
        <taxon>Lophotrochozoa</taxon>
        <taxon>Annelida</taxon>
        <taxon>Polychaeta</taxon>
        <taxon>Sedentaria</taxon>
        <taxon>Scolecida</taxon>
        <taxon>Capitellidae</taxon>
        <taxon>Capitella</taxon>
    </lineage>
</organism>
<dbReference type="InterPro" id="IPR002126">
    <property type="entry name" value="Cadherin-like_dom"/>
</dbReference>
<evidence type="ECO:0000256" key="10">
    <source>
        <dbReference type="ARBA" id="ARBA00023180"/>
    </source>
</evidence>
<dbReference type="PROSITE" id="PS00232">
    <property type="entry name" value="CADHERIN_1"/>
    <property type="match status" value="3"/>
</dbReference>
<protein>
    <recommendedName>
        <fullName evidence="14">Cadherin domain-containing protein</fullName>
    </recommendedName>
</protein>
<dbReference type="SUPFAM" id="SSF49313">
    <property type="entry name" value="Cadherin-like"/>
    <property type="match status" value="7"/>
</dbReference>
<dbReference type="OMA" id="RELFHIE"/>
<dbReference type="EnsemblMetazoa" id="CapteT226075">
    <property type="protein sequence ID" value="CapteP226075"/>
    <property type="gene ID" value="CapteG226075"/>
</dbReference>
<evidence type="ECO:0000256" key="7">
    <source>
        <dbReference type="ARBA" id="ARBA00022889"/>
    </source>
</evidence>
<dbReference type="GO" id="GO:0005509">
    <property type="term" value="F:calcium ion binding"/>
    <property type="evidence" value="ECO:0007669"/>
    <property type="project" value="UniProtKB-UniRule"/>
</dbReference>
<feature type="domain" description="Cadherin" evidence="14">
    <location>
        <begin position="580"/>
        <end position="685"/>
    </location>
</feature>
<dbReference type="InterPro" id="IPR020894">
    <property type="entry name" value="Cadherin_CS"/>
</dbReference>
<evidence type="ECO:0000256" key="6">
    <source>
        <dbReference type="ARBA" id="ARBA00022837"/>
    </source>
</evidence>
<dbReference type="STRING" id="283909.R7URN3"/>
<dbReference type="FunFam" id="2.60.40.60:FF:000007">
    <property type="entry name" value="Protocadherin alpha 2"/>
    <property type="match status" value="1"/>
</dbReference>
<feature type="compositionally biased region" description="Polar residues" evidence="12">
    <location>
        <begin position="938"/>
        <end position="948"/>
    </location>
</feature>
<name>R7URN3_CAPTE</name>
<evidence type="ECO:0000313" key="15">
    <source>
        <dbReference type="EMBL" id="ELU08813.1"/>
    </source>
</evidence>
<feature type="domain" description="Cadherin" evidence="14">
    <location>
        <begin position="255"/>
        <end position="362"/>
    </location>
</feature>
<dbReference type="GO" id="GO:0005886">
    <property type="term" value="C:plasma membrane"/>
    <property type="evidence" value="ECO:0007669"/>
    <property type="project" value="UniProtKB-SubCell"/>
</dbReference>
<keyword evidence="17" id="KW-1185">Reference proteome</keyword>
<dbReference type="FunFam" id="2.60.40.60:FF:000092">
    <property type="entry name" value="Protocadherin 8"/>
    <property type="match status" value="1"/>
</dbReference>
<keyword evidence="9 13" id="KW-0472">Membrane</keyword>
<reference evidence="15 17" key="2">
    <citation type="journal article" date="2013" name="Nature">
        <title>Insights into bilaterian evolution from three spiralian genomes.</title>
        <authorList>
            <person name="Simakov O."/>
            <person name="Marletaz F."/>
            <person name="Cho S.J."/>
            <person name="Edsinger-Gonzales E."/>
            <person name="Havlak P."/>
            <person name="Hellsten U."/>
            <person name="Kuo D.H."/>
            <person name="Larsson T."/>
            <person name="Lv J."/>
            <person name="Arendt D."/>
            <person name="Savage R."/>
            <person name="Osoegawa K."/>
            <person name="de Jong P."/>
            <person name="Grimwood J."/>
            <person name="Chapman J.A."/>
            <person name="Shapiro H."/>
            <person name="Aerts A."/>
            <person name="Otillar R.P."/>
            <person name="Terry A.Y."/>
            <person name="Boore J.L."/>
            <person name="Grigoriev I.V."/>
            <person name="Lindberg D.R."/>
            <person name="Seaver E.C."/>
            <person name="Weisblat D.A."/>
            <person name="Putnam N.H."/>
            <person name="Rokhsar D.S."/>
        </authorList>
    </citation>
    <scope>NUCLEOTIDE SEQUENCE</scope>
    <source>
        <strain evidence="15 17">I ESC-2004</strain>
    </source>
</reference>
<evidence type="ECO:0000256" key="2">
    <source>
        <dbReference type="ARBA" id="ARBA00022475"/>
    </source>
</evidence>